<evidence type="ECO:0000313" key="4">
    <source>
        <dbReference type="Proteomes" id="UP000729402"/>
    </source>
</evidence>
<feature type="coiled-coil region" evidence="1">
    <location>
        <begin position="79"/>
        <end position="106"/>
    </location>
</feature>
<accession>A0A8J5RQC7</accession>
<comment type="caution">
    <text evidence="3">The sequence shown here is derived from an EMBL/GenBank/DDBJ whole genome shotgun (WGS) entry which is preliminary data.</text>
</comment>
<name>A0A8J5RQC7_ZIZPA</name>
<evidence type="ECO:0000313" key="3">
    <source>
        <dbReference type="EMBL" id="KAG8058541.1"/>
    </source>
</evidence>
<sequence>MERLPPRGEGNKPDRKTVERERRIQMNELYNRLDSLVRAGGGAPPPTIGHACRRRVCQQGGPAAAATRPDRLGEAAAYILRTEERVDRLKERKRELTEAAAAHQHAAGASAGAAAASPAEVGVRAQHLGSGLHAILVTGAPPNDGSAFHRAVRAVEEAGSEVQNAHLSVLDGARALYTIHTLVREGHGGGIERVVQRESFACIYRFPKAIQFISSSTSTKLYSRFKNIQSKMSGKVLLTSVVVAGLLSLSSCRSLGELSEQKTYSATPSSPADGSGGGYESTPTPTYGTAPSAPSHDVPQAPTKHGFIGSCDYWKSHQDAIIAAIGSLGSIGETFGAACGAMIAGGNGKKLGNLHDALSNPRADGAGALLREGAAAYLNSIVSKEFPFTTQQVKGCVVVAMASDAAASAQAGIFKKANDLSYKY</sequence>
<keyword evidence="4" id="KW-1185">Reference proteome</keyword>
<gene>
    <name evidence="3" type="ORF">GUJ93_ZPchr0002g26125</name>
</gene>
<keyword evidence="1" id="KW-0175">Coiled coil</keyword>
<dbReference type="OrthoDB" id="752507at2759"/>
<evidence type="ECO:0000256" key="2">
    <source>
        <dbReference type="SAM" id="MobiDB-lite"/>
    </source>
</evidence>
<proteinExistence type="predicted"/>
<dbReference type="AlphaFoldDB" id="A0A8J5RQC7"/>
<dbReference type="Proteomes" id="UP000729402">
    <property type="component" value="Unassembled WGS sequence"/>
</dbReference>
<dbReference type="PANTHER" id="PTHR33210:SF14">
    <property type="entry name" value="MEIOSIS 5"/>
    <property type="match status" value="1"/>
</dbReference>
<feature type="region of interest" description="Disordered" evidence="2">
    <location>
        <begin position="263"/>
        <end position="301"/>
    </location>
</feature>
<evidence type="ECO:0000256" key="1">
    <source>
        <dbReference type="SAM" id="Coils"/>
    </source>
</evidence>
<dbReference type="EMBL" id="JAAALK010000287">
    <property type="protein sequence ID" value="KAG8058541.1"/>
    <property type="molecule type" value="Genomic_DNA"/>
</dbReference>
<reference evidence="3" key="2">
    <citation type="submission" date="2021-02" db="EMBL/GenBank/DDBJ databases">
        <authorList>
            <person name="Kimball J.A."/>
            <person name="Haas M.W."/>
            <person name="Macchietto M."/>
            <person name="Kono T."/>
            <person name="Duquette J."/>
            <person name="Shao M."/>
        </authorList>
    </citation>
    <scope>NUCLEOTIDE SEQUENCE</scope>
    <source>
        <tissue evidence="3">Fresh leaf tissue</tissue>
    </source>
</reference>
<evidence type="ECO:0008006" key="5">
    <source>
        <dbReference type="Google" id="ProtNLM"/>
    </source>
</evidence>
<reference evidence="3" key="1">
    <citation type="journal article" date="2021" name="bioRxiv">
        <title>Whole Genome Assembly and Annotation of Northern Wild Rice, Zizania palustris L., Supports a Whole Genome Duplication in the Zizania Genus.</title>
        <authorList>
            <person name="Haas M."/>
            <person name="Kono T."/>
            <person name="Macchietto M."/>
            <person name="Millas R."/>
            <person name="McGilp L."/>
            <person name="Shao M."/>
            <person name="Duquette J."/>
            <person name="Hirsch C.N."/>
            <person name="Kimball J."/>
        </authorList>
    </citation>
    <scope>NUCLEOTIDE SEQUENCE</scope>
    <source>
        <tissue evidence="3">Fresh leaf tissue</tissue>
    </source>
</reference>
<protein>
    <recommendedName>
        <fullName evidence="5">BHLH domain-containing protein</fullName>
    </recommendedName>
</protein>
<organism evidence="3 4">
    <name type="scientific">Zizania palustris</name>
    <name type="common">Northern wild rice</name>
    <dbReference type="NCBI Taxonomy" id="103762"/>
    <lineage>
        <taxon>Eukaryota</taxon>
        <taxon>Viridiplantae</taxon>
        <taxon>Streptophyta</taxon>
        <taxon>Embryophyta</taxon>
        <taxon>Tracheophyta</taxon>
        <taxon>Spermatophyta</taxon>
        <taxon>Magnoliopsida</taxon>
        <taxon>Liliopsida</taxon>
        <taxon>Poales</taxon>
        <taxon>Poaceae</taxon>
        <taxon>BOP clade</taxon>
        <taxon>Oryzoideae</taxon>
        <taxon>Oryzeae</taxon>
        <taxon>Zizaniinae</taxon>
        <taxon>Zizania</taxon>
    </lineage>
</organism>
<feature type="compositionally biased region" description="Polar residues" evidence="2">
    <location>
        <begin position="263"/>
        <end position="272"/>
    </location>
</feature>
<dbReference type="PANTHER" id="PTHR33210">
    <property type="entry name" value="PROTODERMAL FACTOR 1"/>
    <property type="match status" value="1"/>
</dbReference>
<dbReference type="InterPro" id="IPR039923">
    <property type="entry name" value="Protodermal_1"/>
</dbReference>